<dbReference type="InterPro" id="IPR052382">
    <property type="entry name" value="ABHD10_acyl-thioesterase"/>
</dbReference>
<keyword evidence="1" id="KW-0378">Hydrolase</keyword>
<dbReference type="OrthoDB" id="408373at2759"/>
<feature type="non-terminal residue" evidence="2">
    <location>
        <position position="1"/>
    </location>
</feature>
<accession>A0A401QGQ1</accession>
<evidence type="ECO:0000313" key="3">
    <source>
        <dbReference type="Proteomes" id="UP000288216"/>
    </source>
</evidence>
<comment type="caution">
    <text evidence="2">The sequence shown here is derived from an EMBL/GenBank/DDBJ whole genome shotgun (WGS) entry which is preliminary data.</text>
</comment>
<reference evidence="2 3" key="1">
    <citation type="journal article" date="2018" name="Nat. Ecol. Evol.">
        <title>Shark genomes provide insights into elasmobranch evolution and the origin of vertebrates.</title>
        <authorList>
            <person name="Hara Y"/>
            <person name="Yamaguchi K"/>
            <person name="Onimaru K"/>
            <person name="Kadota M"/>
            <person name="Koyanagi M"/>
            <person name="Keeley SD"/>
            <person name="Tatsumi K"/>
            <person name="Tanaka K"/>
            <person name="Motone F"/>
            <person name="Kageyama Y"/>
            <person name="Nozu R"/>
            <person name="Adachi N"/>
            <person name="Nishimura O"/>
            <person name="Nakagawa R"/>
            <person name="Tanegashima C"/>
            <person name="Kiyatake I"/>
            <person name="Matsumoto R"/>
            <person name="Murakumo K"/>
            <person name="Nishida K"/>
            <person name="Terakita A"/>
            <person name="Kuratani S"/>
            <person name="Sato K"/>
            <person name="Hyodo S Kuraku.S."/>
        </authorList>
    </citation>
    <scope>NUCLEOTIDE SEQUENCE [LARGE SCALE GENOMIC DNA]</scope>
</reference>
<dbReference type="Proteomes" id="UP000288216">
    <property type="component" value="Unassembled WGS sequence"/>
</dbReference>
<gene>
    <name evidence="2" type="ORF">scyTo_0025055</name>
</gene>
<sequence>VQKEIKTNGEWYIPNSHKDAGFYKIPYTFIKDAENYCLLHGAIPVTCPVRLIHGLKDEHIPWQISLKVAEVVISKDVDIILCKNSEHRMSDKDDIKLIVNLIDDLIDKLTKLA</sequence>
<dbReference type="AlphaFoldDB" id="A0A401QGQ1"/>
<dbReference type="PANTHER" id="PTHR16138:SF7">
    <property type="entry name" value="PALMITOYL-PROTEIN THIOESTERASE ABHD10, MITOCHONDRIAL"/>
    <property type="match status" value="1"/>
</dbReference>
<protein>
    <recommendedName>
        <fullName evidence="4">Peptidase S9 prolyl oligopeptidase catalytic domain-containing protein</fullName>
    </recommendedName>
</protein>
<dbReference type="EMBL" id="BFAA01069440">
    <property type="protein sequence ID" value="GCB84559.1"/>
    <property type="molecule type" value="Genomic_DNA"/>
</dbReference>
<dbReference type="GO" id="GO:0008474">
    <property type="term" value="F:palmitoyl-(protein) hydrolase activity"/>
    <property type="evidence" value="ECO:0007669"/>
    <property type="project" value="TreeGrafter"/>
</dbReference>
<keyword evidence="3" id="KW-1185">Reference proteome</keyword>
<dbReference type="STRING" id="75743.A0A401QGQ1"/>
<evidence type="ECO:0000313" key="2">
    <source>
        <dbReference type="EMBL" id="GCB84559.1"/>
    </source>
</evidence>
<evidence type="ECO:0000256" key="1">
    <source>
        <dbReference type="ARBA" id="ARBA00022801"/>
    </source>
</evidence>
<dbReference type="InterPro" id="IPR029058">
    <property type="entry name" value="AB_hydrolase_fold"/>
</dbReference>
<dbReference type="PANTHER" id="PTHR16138">
    <property type="entry name" value="MYCOPHENOLIC ACID ACYL-GLUCURONIDE ESTERASE, MITOCHONDRIAL"/>
    <property type="match status" value="1"/>
</dbReference>
<dbReference type="Gene3D" id="3.40.50.1820">
    <property type="entry name" value="alpha/beta hydrolase"/>
    <property type="match status" value="1"/>
</dbReference>
<evidence type="ECO:0008006" key="4">
    <source>
        <dbReference type="Google" id="ProtNLM"/>
    </source>
</evidence>
<dbReference type="GO" id="GO:0005739">
    <property type="term" value="C:mitochondrion"/>
    <property type="evidence" value="ECO:0007669"/>
    <property type="project" value="TreeGrafter"/>
</dbReference>
<proteinExistence type="predicted"/>
<dbReference type="GO" id="GO:0004553">
    <property type="term" value="F:hydrolase activity, hydrolyzing O-glycosyl compounds"/>
    <property type="evidence" value="ECO:0007669"/>
    <property type="project" value="TreeGrafter"/>
</dbReference>
<organism evidence="2 3">
    <name type="scientific">Scyliorhinus torazame</name>
    <name type="common">Cloudy catshark</name>
    <name type="synonym">Catulus torazame</name>
    <dbReference type="NCBI Taxonomy" id="75743"/>
    <lineage>
        <taxon>Eukaryota</taxon>
        <taxon>Metazoa</taxon>
        <taxon>Chordata</taxon>
        <taxon>Craniata</taxon>
        <taxon>Vertebrata</taxon>
        <taxon>Chondrichthyes</taxon>
        <taxon>Elasmobranchii</taxon>
        <taxon>Galeomorphii</taxon>
        <taxon>Galeoidea</taxon>
        <taxon>Carcharhiniformes</taxon>
        <taxon>Scyliorhinidae</taxon>
        <taxon>Scyliorhinus</taxon>
    </lineage>
</organism>
<name>A0A401QGQ1_SCYTO</name>
<dbReference type="SUPFAM" id="SSF53474">
    <property type="entry name" value="alpha/beta-Hydrolases"/>
    <property type="match status" value="1"/>
</dbReference>